<protein>
    <submittedName>
        <fullName evidence="10">ABC transporter permease</fullName>
    </submittedName>
</protein>
<evidence type="ECO:0000256" key="1">
    <source>
        <dbReference type="ARBA" id="ARBA00004651"/>
    </source>
</evidence>
<comment type="subcellular location">
    <subcellularLocation>
        <location evidence="1">Cell membrane</location>
        <topology evidence="1">Multi-pass membrane protein</topology>
    </subcellularLocation>
</comment>
<keyword evidence="11" id="KW-1185">Reference proteome</keyword>
<keyword evidence="2" id="KW-1003">Cell membrane</keyword>
<dbReference type="InterPro" id="IPR050250">
    <property type="entry name" value="Macrolide_Exporter_MacB"/>
</dbReference>
<feature type="transmembrane region" description="Helical" evidence="7">
    <location>
        <begin position="386"/>
        <end position="407"/>
    </location>
</feature>
<evidence type="ECO:0000256" key="4">
    <source>
        <dbReference type="ARBA" id="ARBA00022989"/>
    </source>
</evidence>
<dbReference type="InterPro" id="IPR025857">
    <property type="entry name" value="MacB_PCD"/>
</dbReference>
<evidence type="ECO:0000259" key="8">
    <source>
        <dbReference type="Pfam" id="PF02687"/>
    </source>
</evidence>
<keyword evidence="4 7" id="KW-1133">Transmembrane helix</keyword>
<evidence type="ECO:0000256" key="7">
    <source>
        <dbReference type="SAM" id="Phobius"/>
    </source>
</evidence>
<dbReference type="GO" id="GO:0022857">
    <property type="term" value="F:transmembrane transporter activity"/>
    <property type="evidence" value="ECO:0007669"/>
    <property type="project" value="TreeGrafter"/>
</dbReference>
<comment type="caution">
    <text evidence="10">The sequence shown here is derived from an EMBL/GenBank/DDBJ whole genome shotgun (WGS) entry which is preliminary data.</text>
</comment>
<evidence type="ECO:0000313" key="11">
    <source>
        <dbReference type="Proteomes" id="UP000641932"/>
    </source>
</evidence>
<evidence type="ECO:0000256" key="5">
    <source>
        <dbReference type="ARBA" id="ARBA00023136"/>
    </source>
</evidence>
<evidence type="ECO:0000259" key="9">
    <source>
        <dbReference type="Pfam" id="PF12704"/>
    </source>
</evidence>
<accession>A0A917ZY80</accession>
<dbReference type="RefSeq" id="WP_189135910.1">
    <property type="nucleotide sequence ID" value="NZ_BMMS01000072.1"/>
</dbReference>
<dbReference type="EMBL" id="BMMS01000072">
    <property type="protein sequence ID" value="GGP00932.1"/>
    <property type="molecule type" value="Genomic_DNA"/>
</dbReference>
<feature type="domain" description="ABC3 transporter permease C-terminal" evidence="8">
    <location>
        <begin position="301"/>
        <end position="414"/>
    </location>
</feature>
<dbReference type="PANTHER" id="PTHR30572">
    <property type="entry name" value="MEMBRANE COMPONENT OF TRANSPORTER-RELATED"/>
    <property type="match status" value="1"/>
</dbReference>
<proteinExistence type="inferred from homology"/>
<keyword evidence="5 7" id="KW-0472">Membrane</keyword>
<evidence type="ECO:0000313" key="10">
    <source>
        <dbReference type="EMBL" id="GGP00932.1"/>
    </source>
</evidence>
<feature type="domain" description="MacB-like periplasmic core" evidence="9">
    <location>
        <begin position="42"/>
        <end position="263"/>
    </location>
</feature>
<feature type="transmembrane region" description="Helical" evidence="7">
    <location>
        <begin position="352"/>
        <end position="374"/>
    </location>
</feature>
<gene>
    <name evidence="10" type="ORF">GCM10012280_70770</name>
</gene>
<dbReference type="InterPro" id="IPR003838">
    <property type="entry name" value="ABC3_permease_C"/>
</dbReference>
<name>A0A917ZY80_9ACTN</name>
<organism evidence="10 11">
    <name type="scientific">Wenjunlia tyrosinilytica</name>
    <dbReference type="NCBI Taxonomy" id="1544741"/>
    <lineage>
        <taxon>Bacteria</taxon>
        <taxon>Bacillati</taxon>
        <taxon>Actinomycetota</taxon>
        <taxon>Actinomycetes</taxon>
        <taxon>Kitasatosporales</taxon>
        <taxon>Streptomycetaceae</taxon>
        <taxon>Wenjunlia</taxon>
    </lineage>
</organism>
<reference evidence="10" key="2">
    <citation type="submission" date="2020-09" db="EMBL/GenBank/DDBJ databases">
        <authorList>
            <person name="Sun Q."/>
            <person name="Zhou Y."/>
        </authorList>
    </citation>
    <scope>NUCLEOTIDE SEQUENCE</scope>
    <source>
        <strain evidence="10">CGMCC 4.7201</strain>
    </source>
</reference>
<feature type="transmembrane region" description="Helical" evidence="7">
    <location>
        <begin position="43"/>
        <end position="63"/>
    </location>
</feature>
<evidence type="ECO:0000256" key="6">
    <source>
        <dbReference type="ARBA" id="ARBA00038076"/>
    </source>
</evidence>
<dbReference type="Pfam" id="PF12704">
    <property type="entry name" value="MacB_PCD"/>
    <property type="match status" value="1"/>
</dbReference>
<dbReference type="GO" id="GO:0005886">
    <property type="term" value="C:plasma membrane"/>
    <property type="evidence" value="ECO:0007669"/>
    <property type="project" value="UniProtKB-SubCell"/>
</dbReference>
<dbReference type="PANTHER" id="PTHR30572:SF4">
    <property type="entry name" value="ABC TRANSPORTER PERMEASE YTRF"/>
    <property type="match status" value="1"/>
</dbReference>
<dbReference type="AlphaFoldDB" id="A0A917ZY80"/>
<evidence type="ECO:0000256" key="2">
    <source>
        <dbReference type="ARBA" id="ARBA00022475"/>
    </source>
</evidence>
<evidence type="ECO:0000256" key="3">
    <source>
        <dbReference type="ARBA" id="ARBA00022692"/>
    </source>
</evidence>
<dbReference type="Pfam" id="PF02687">
    <property type="entry name" value="FtsX"/>
    <property type="match status" value="1"/>
</dbReference>
<sequence length="420" mass="44121">MKLTAHRPAPQPRADSVQRSSIYARDLFVEALAGVLQRPGRSALTALGTVLGVGAFIAVLGLTSTTASQIDARFNELTATQVTVKDSGGSDAAKVPLAFPRNADARIERLNGVTAAGVYWRVRLSADRTVRSTPFRPSDEPPLRTDVIAASPGLLNSAGPRMAEGRLFDSYHDANRQQVAVLGSAVAARLGITTLDTQPAVFIGNTPFTVIGVLDDVIRKPDLLLSVVVPRTTAEHIWGPPSDERAEMLIATRLGAARQVADEAAAALRPEHPDYFKSIPPPDPKTLRSDVGGDLNQLFLLLALVCLLIGAVGIANTTLVAVMERTAEIGLRRALGARGFHITVQFLAESTALGLLGGLMGTSLGTISVVGVSAAQQWTPVLDTGAILAAPALGLATGLLAGLYPAWKASRVPPAEALRR</sequence>
<dbReference type="Proteomes" id="UP000641932">
    <property type="component" value="Unassembled WGS sequence"/>
</dbReference>
<comment type="similarity">
    <text evidence="6">Belongs to the ABC-4 integral membrane protein family.</text>
</comment>
<feature type="transmembrane region" description="Helical" evidence="7">
    <location>
        <begin position="298"/>
        <end position="323"/>
    </location>
</feature>
<keyword evidence="3 7" id="KW-0812">Transmembrane</keyword>
<reference evidence="10" key="1">
    <citation type="journal article" date="2014" name="Int. J. Syst. Evol. Microbiol.">
        <title>Complete genome sequence of Corynebacterium casei LMG S-19264T (=DSM 44701T), isolated from a smear-ripened cheese.</title>
        <authorList>
            <consortium name="US DOE Joint Genome Institute (JGI-PGF)"/>
            <person name="Walter F."/>
            <person name="Albersmeier A."/>
            <person name="Kalinowski J."/>
            <person name="Ruckert C."/>
        </authorList>
    </citation>
    <scope>NUCLEOTIDE SEQUENCE</scope>
    <source>
        <strain evidence="10">CGMCC 4.7201</strain>
    </source>
</reference>